<keyword evidence="2 4" id="KW-0238">DNA-binding</keyword>
<dbReference type="RefSeq" id="WP_046365821.1">
    <property type="nucleotide sequence ID" value="NZ_LAUZ02000116.1"/>
</dbReference>
<dbReference type="Gene3D" id="1.10.357.10">
    <property type="entry name" value="Tetracycline Repressor, domain 2"/>
    <property type="match status" value="1"/>
</dbReference>
<accession>A0A0M2JX57</accession>
<dbReference type="EMBL" id="LAUZ02000116">
    <property type="protein sequence ID" value="KKE99197.1"/>
    <property type="molecule type" value="Genomic_DNA"/>
</dbReference>
<proteinExistence type="predicted"/>
<dbReference type="InterPro" id="IPR001647">
    <property type="entry name" value="HTH_TetR"/>
</dbReference>
<name>A0A0M2JX57_9MYCO</name>
<comment type="caution">
    <text evidence="6">The sequence shown here is derived from an EMBL/GenBank/DDBJ whole genome shotgun (WGS) entry which is preliminary data.</text>
</comment>
<keyword evidence="7" id="KW-1185">Reference proteome</keyword>
<dbReference type="InterPro" id="IPR050109">
    <property type="entry name" value="HTH-type_TetR-like_transc_reg"/>
</dbReference>
<dbReference type="GO" id="GO:0003700">
    <property type="term" value="F:DNA-binding transcription factor activity"/>
    <property type="evidence" value="ECO:0007669"/>
    <property type="project" value="TreeGrafter"/>
</dbReference>
<evidence type="ECO:0000313" key="6">
    <source>
        <dbReference type="EMBL" id="KKE99197.1"/>
    </source>
</evidence>
<dbReference type="PRINTS" id="PR00455">
    <property type="entry name" value="HTHTETR"/>
</dbReference>
<organism evidence="6 7">
    <name type="scientific">Mycolicibacterium obuense</name>
    <dbReference type="NCBI Taxonomy" id="1807"/>
    <lineage>
        <taxon>Bacteria</taxon>
        <taxon>Bacillati</taxon>
        <taxon>Actinomycetota</taxon>
        <taxon>Actinomycetes</taxon>
        <taxon>Mycobacteriales</taxon>
        <taxon>Mycobacteriaceae</taxon>
        <taxon>Mycolicibacterium</taxon>
    </lineage>
</organism>
<protein>
    <submittedName>
        <fullName evidence="6">TetR family transcriptional regulator</fullName>
    </submittedName>
</protein>
<dbReference type="PANTHER" id="PTHR30055:SF234">
    <property type="entry name" value="HTH-TYPE TRANSCRIPTIONAL REGULATOR BETI"/>
    <property type="match status" value="1"/>
</dbReference>
<dbReference type="PANTHER" id="PTHR30055">
    <property type="entry name" value="HTH-TYPE TRANSCRIPTIONAL REGULATOR RUTR"/>
    <property type="match status" value="1"/>
</dbReference>
<feature type="domain" description="HTH tetR-type" evidence="5">
    <location>
        <begin position="15"/>
        <end position="75"/>
    </location>
</feature>
<evidence type="ECO:0000256" key="4">
    <source>
        <dbReference type="PROSITE-ProRule" id="PRU00335"/>
    </source>
</evidence>
<feature type="DNA-binding region" description="H-T-H motif" evidence="4">
    <location>
        <begin position="38"/>
        <end position="57"/>
    </location>
</feature>
<dbReference type="OrthoDB" id="3403733at2"/>
<evidence type="ECO:0000256" key="1">
    <source>
        <dbReference type="ARBA" id="ARBA00023015"/>
    </source>
</evidence>
<dbReference type="AlphaFoldDB" id="A0A0M2JX57"/>
<dbReference type="PATRIC" id="fig|1807.13.peg.5659"/>
<evidence type="ECO:0000259" key="5">
    <source>
        <dbReference type="PROSITE" id="PS50977"/>
    </source>
</evidence>
<dbReference type="GO" id="GO:0000976">
    <property type="term" value="F:transcription cis-regulatory region binding"/>
    <property type="evidence" value="ECO:0007669"/>
    <property type="project" value="TreeGrafter"/>
</dbReference>
<dbReference type="SUPFAM" id="SSF46689">
    <property type="entry name" value="Homeodomain-like"/>
    <property type="match status" value="1"/>
</dbReference>
<dbReference type="InterPro" id="IPR009057">
    <property type="entry name" value="Homeodomain-like_sf"/>
</dbReference>
<evidence type="ECO:0000256" key="2">
    <source>
        <dbReference type="ARBA" id="ARBA00023125"/>
    </source>
</evidence>
<dbReference type="Proteomes" id="UP000034150">
    <property type="component" value="Unassembled WGS sequence"/>
</dbReference>
<dbReference type="PROSITE" id="PS50977">
    <property type="entry name" value="HTH_TETR_2"/>
    <property type="match status" value="1"/>
</dbReference>
<dbReference type="Pfam" id="PF00440">
    <property type="entry name" value="TetR_N"/>
    <property type="match status" value="1"/>
</dbReference>
<evidence type="ECO:0000313" key="7">
    <source>
        <dbReference type="Proteomes" id="UP000034150"/>
    </source>
</evidence>
<sequence length="203" mass="22068">MNRRPSPRIPQGSTAARPAQIRDVAMKCFAERGIASTSLRTIAEEAGVSLGLIQHYFVTKTQLIEAIDHHVLEVFAQMSGEPPASGDQVGAASDRLAALMTDNPDVMDYVGRALAEHGGVGNTIFDGFFAISAEQGAAFAAQGLTPEDLDPLWSNLLPLILRVGTIMLRHHIERHTDGPLYDPEQLSRWNAAVTRMICHGQMK</sequence>
<gene>
    <name evidence="6" type="ORF">WN67_25290</name>
</gene>
<evidence type="ECO:0000256" key="3">
    <source>
        <dbReference type="ARBA" id="ARBA00023163"/>
    </source>
</evidence>
<keyword evidence="3" id="KW-0804">Transcription</keyword>
<reference evidence="6 7" key="1">
    <citation type="journal article" date="2015" name="Genome Announc.">
        <title>Draft Genome Sequence of Mycobacterium obuense Strain UC1, Isolated from Patient Sputum.</title>
        <authorList>
            <person name="Greninger A.L."/>
            <person name="Cunningham G."/>
            <person name="Hsu E.D."/>
            <person name="Yu J.M."/>
            <person name="Chiu C.Y."/>
            <person name="Miller S."/>
        </authorList>
    </citation>
    <scope>NUCLEOTIDE SEQUENCE [LARGE SCALE GENOMIC DNA]</scope>
    <source>
        <strain evidence="6 7">UC1</strain>
    </source>
</reference>
<keyword evidence="1" id="KW-0805">Transcription regulation</keyword>